<evidence type="ECO:0000313" key="1">
    <source>
        <dbReference type="EMBL" id="OBS10068.1"/>
    </source>
</evidence>
<sequence length="103" mass="11299">MNDDTQALRARLNAETGKIAWAELERHFARGTVVKVNAALDLVDVAACVVCDDSEAVRGWMAGGALARATDADARLWGQRQPVFWAVVAAPWVLVQEIEHRDD</sequence>
<dbReference type="InterPro" id="IPR018741">
    <property type="entry name" value="DUF2288"/>
</dbReference>
<proteinExistence type="predicted"/>
<name>A0A1A6C677_9GAMM</name>
<reference evidence="1 2" key="1">
    <citation type="journal article" date="2014" name="Genome Announc.">
        <title>Draft Genome Sequence of the Iron-Oxidizing, Acidophilic, and Halotolerant 'Thiobacillus prosperus' Type Strain DSM 5130.</title>
        <authorList>
            <person name="Ossandon F.J."/>
            <person name="Cardenas J.P."/>
            <person name="Corbett M."/>
            <person name="Quatrini R."/>
            <person name="Holmes D.S."/>
            <person name="Watkin E."/>
        </authorList>
    </citation>
    <scope>NUCLEOTIDE SEQUENCE [LARGE SCALE GENOMIC DNA]</scope>
    <source>
        <strain evidence="1 2">DSM 5130</strain>
    </source>
</reference>
<dbReference type="AlphaFoldDB" id="A0A1A6C677"/>
<evidence type="ECO:0000313" key="2">
    <source>
        <dbReference type="Proteomes" id="UP000029273"/>
    </source>
</evidence>
<organism evidence="1 2">
    <name type="scientific">Acidihalobacter prosperus</name>
    <dbReference type="NCBI Taxonomy" id="160660"/>
    <lineage>
        <taxon>Bacteria</taxon>
        <taxon>Pseudomonadati</taxon>
        <taxon>Pseudomonadota</taxon>
        <taxon>Gammaproteobacteria</taxon>
        <taxon>Chromatiales</taxon>
        <taxon>Ectothiorhodospiraceae</taxon>
        <taxon>Acidihalobacter</taxon>
    </lineage>
</organism>
<evidence type="ECO:0008006" key="3">
    <source>
        <dbReference type="Google" id="ProtNLM"/>
    </source>
</evidence>
<protein>
    <recommendedName>
        <fullName evidence="3">DUF2288 domain-containing protein</fullName>
    </recommendedName>
</protein>
<accession>A0A1A6C677</accession>
<gene>
    <name evidence="1" type="ORF">Thpro_021118</name>
</gene>
<dbReference type="EMBL" id="JQSG02000002">
    <property type="protein sequence ID" value="OBS10068.1"/>
    <property type="molecule type" value="Genomic_DNA"/>
</dbReference>
<dbReference type="OrthoDB" id="195194at2"/>
<dbReference type="Proteomes" id="UP000029273">
    <property type="component" value="Unassembled WGS sequence"/>
</dbReference>
<dbReference type="Pfam" id="PF10052">
    <property type="entry name" value="DUF2288"/>
    <property type="match status" value="1"/>
</dbReference>
<dbReference type="STRING" id="160660.BJI67_11760"/>
<comment type="caution">
    <text evidence="1">The sequence shown here is derived from an EMBL/GenBank/DDBJ whole genome shotgun (WGS) entry which is preliminary data.</text>
</comment>
<dbReference type="RefSeq" id="WP_065089333.1">
    <property type="nucleotide sequence ID" value="NZ_JQSG02000002.1"/>
</dbReference>
<keyword evidence="2" id="KW-1185">Reference proteome</keyword>